<feature type="non-terminal residue" evidence="2">
    <location>
        <position position="66"/>
    </location>
</feature>
<gene>
    <name evidence="2" type="ORF">AVDCRST_MAG66-1970</name>
</gene>
<name>A0A6J4PG31_9PSEU</name>
<evidence type="ECO:0000256" key="1">
    <source>
        <dbReference type="SAM" id="MobiDB-lite"/>
    </source>
</evidence>
<proteinExistence type="predicted"/>
<evidence type="ECO:0000313" key="2">
    <source>
        <dbReference type="EMBL" id="CAA9410005.1"/>
    </source>
</evidence>
<dbReference type="AlphaFoldDB" id="A0A6J4PG31"/>
<protein>
    <submittedName>
        <fullName evidence="2">Transcriptional regulator, IclR family</fullName>
    </submittedName>
</protein>
<sequence length="66" mass="6532">ARQGRGGAARGGRGTVRTGRAVRAHRAAPGHGAPARRGTGGARAAAPRLRRALAPGPHPGRAGDGR</sequence>
<feature type="compositionally biased region" description="Low complexity" evidence="1">
    <location>
        <begin position="29"/>
        <end position="55"/>
    </location>
</feature>
<dbReference type="EMBL" id="CADCUS010000286">
    <property type="protein sequence ID" value="CAA9410005.1"/>
    <property type="molecule type" value="Genomic_DNA"/>
</dbReference>
<feature type="region of interest" description="Disordered" evidence="1">
    <location>
        <begin position="1"/>
        <end position="66"/>
    </location>
</feature>
<accession>A0A6J4PG31</accession>
<feature type="compositionally biased region" description="Gly residues" evidence="1">
    <location>
        <begin position="1"/>
        <end position="14"/>
    </location>
</feature>
<organism evidence="2">
    <name type="scientific">uncultured Pseudonocardia sp</name>
    <dbReference type="NCBI Taxonomy" id="211455"/>
    <lineage>
        <taxon>Bacteria</taxon>
        <taxon>Bacillati</taxon>
        <taxon>Actinomycetota</taxon>
        <taxon>Actinomycetes</taxon>
        <taxon>Pseudonocardiales</taxon>
        <taxon>Pseudonocardiaceae</taxon>
        <taxon>Pseudonocardia</taxon>
        <taxon>environmental samples</taxon>
    </lineage>
</organism>
<feature type="non-terminal residue" evidence="2">
    <location>
        <position position="1"/>
    </location>
</feature>
<reference evidence="2" key="1">
    <citation type="submission" date="2020-02" db="EMBL/GenBank/DDBJ databases">
        <authorList>
            <person name="Meier V. D."/>
        </authorList>
    </citation>
    <scope>NUCLEOTIDE SEQUENCE</scope>
    <source>
        <strain evidence="2">AVDCRST_MAG66</strain>
    </source>
</reference>